<name>A0A368ND19_9EURY</name>
<dbReference type="SUPFAM" id="SSF53383">
    <property type="entry name" value="PLP-dependent transferases"/>
    <property type="match status" value="1"/>
</dbReference>
<evidence type="ECO:0000313" key="9">
    <source>
        <dbReference type="EMBL" id="RCU48507.1"/>
    </source>
</evidence>
<dbReference type="PANTHER" id="PTHR46383">
    <property type="entry name" value="ASPARTATE AMINOTRANSFERASE"/>
    <property type="match status" value="1"/>
</dbReference>
<evidence type="ECO:0000256" key="4">
    <source>
        <dbReference type="ARBA" id="ARBA00022576"/>
    </source>
</evidence>
<dbReference type="AlphaFoldDB" id="A0A368ND19"/>
<dbReference type="RefSeq" id="WP_114450139.1">
    <property type="nucleotide sequence ID" value="NZ_QPHM01000001.1"/>
</dbReference>
<dbReference type="InterPro" id="IPR015421">
    <property type="entry name" value="PyrdxlP-dep_Trfase_major"/>
</dbReference>
<dbReference type="GO" id="GO:0006520">
    <property type="term" value="P:amino acid metabolic process"/>
    <property type="evidence" value="ECO:0007669"/>
    <property type="project" value="InterPro"/>
</dbReference>
<organism evidence="9 10">
    <name type="scientific">Haloplanus salinus</name>
    <dbReference type="NCBI Taxonomy" id="1126245"/>
    <lineage>
        <taxon>Archaea</taxon>
        <taxon>Methanobacteriati</taxon>
        <taxon>Methanobacteriota</taxon>
        <taxon>Stenosarchaea group</taxon>
        <taxon>Halobacteria</taxon>
        <taxon>Halobacteriales</taxon>
        <taxon>Haloferacaceae</taxon>
        <taxon>Haloplanus</taxon>
    </lineage>
</organism>
<dbReference type="GO" id="GO:0030170">
    <property type="term" value="F:pyridoxal phosphate binding"/>
    <property type="evidence" value="ECO:0007669"/>
    <property type="project" value="InterPro"/>
</dbReference>
<evidence type="ECO:0000256" key="3">
    <source>
        <dbReference type="ARBA" id="ARBA00011738"/>
    </source>
</evidence>
<dbReference type="InterPro" id="IPR015424">
    <property type="entry name" value="PyrdxlP-dep_Trfase"/>
</dbReference>
<evidence type="ECO:0000259" key="8">
    <source>
        <dbReference type="Pfam" id="PF00155"/>
    </source>
</evidence>
<feature type="domain" description="Aminotransferase class I/classII large" evidence="8">
    <location>
        <begin position="34"/>
        <end position="395"/>
    </location>
</feature>
<keyword evidence="6" id="KW-0663">Pyridoxal phosphate</keyword>
<accession>A0A368ND19</accession>
<comment type="similarity">
    <text evidence="2 7">Belongs to the class-I pyridoxal-phosphate-dependent aminotransferase family.</text>
</comment>
<keyword evidence="5 7" id="KW-0808">Transferase</keyword>
<dbReference type="OrthoDB" id="372018at2157"/>
<dbReference type="InterPro" id="IPR004838">
    <property type="entry name" value="NHTrfase_class1_PyrdxlP-BS"/>
</dbReference>
<dbReference type="EMBL" id="QPHM01000001">
    <property type="protein sequence ID" value="RCU48507.1"/>
    <property type="molecule type" value="Genomic_DNA"/>
</dbReference>
<dbReference type="InterPro" id="IPR050596">
    <property type="entry name" value="AspAT/PAT-like"/>
</dbReference>
<gene>
    <name evidence="9" type="ORF">DU504_15075</name>
</gene>
<dbReference type="GO" id="GO:0008483">
    <property type="term" value="F:transaminase activity"/>
    <property type="evidence" value="ECO:0007669"/>
    <property type="project" value="UniProtKB-KW"/>
</dbReference>
<dbReference type="CDD" id="cd00609">
    <property type="entry name" value="AAT_like"/>
    <property type="match status" value="1"/>
</dbReference>
<dbReference type="InterPro" id="IPR015422">
    <property type="entry name" value="PyrdxlP-dep_Trfase_small"/>
</dbReference>
<dbReference type="Gene3D" id="3.40.640.10">
    <property type="entry name" value="Type I PLP-dependent aspartate aminotransferase-like (Major domain)"/>
    <property type="match status" value="1"/>
</dbReference>
<dbReference type="Gene3D" id="3.90.1150.10">
    <property type="entry name" value="Aspartate Aminotransferase, domain 1"/>
    <property type="match status" value="1"/>
</dbReference>
<comment type="subunit">
    <text evidence="3">Homodimer.</text>
</comment>
<evidence type="ECO:0000256" key="6">
    <source>
        <dbReference type="ARBA" id="ARBA00022898"/>
    </source>
</evidence>
<evidence type="ECO:0000313" key="10">
    <source>
        <dbReference type="Proteomes" id="UP000252189"/>
    </source>
</evidence>
<proteinExistence type="inferred from homology"/>
<evidence type="ECO:0000256" key="5">
    <source>
        <dbReference type="ARBA" id="ARBA00022679"/>
    </source>
</evidence>
<comment type="caution">
    <text evidence="9">The sequence shown here is derived from an EMBL/GenBank/DDBJ whole genome shotgun (WGS) entry which is preliminary data.</text>
</comment>
<keyword evidence="4 7" id="KW-0032">Aminotransferase</keyword>
<comment type="cofactor">
    <cofactor evidence="1 7">
        <name>pyridoxal 5'-phosphate</name>
        <dbReference type="ChEBI" id="CHEBI:597326"/>
    </cofactor>
</comment>
<reference evidence="9 10" key="1">
    <citation type="submission" date="2018-07" db="EMBL/GenBank/DDBJ databases">
        <title>Genome sequences of Haloplanus salinus JCM 18368T.</title>
        <authorList>
            <person name="Kim Y.B."/>
            <person name="Roh S.W."/>
        </authorList>
    </citation>
    <scope>NUCLEOTIDE SEQUENCE [LARGE SCALE GENOMIC DNA]</scope>
    <source>
        <strain evidence="9 10">JCM 18368</strain>
    </source>
</reference>
<dbReference type="Pfam" id="PF00155">
    <property type="entry name" value="Aminotran_1_2"/>
    <property type="match status" value="1"/>
</dbReference>
<dbReference type="PANTHER" id="PTHR46383:SF1">
    <property type="entry name" value="ASPARTATE AMINOTRANSFERASE"/>
    <property type="match status" value="1"/>
</dbReference>
<evidence type="ECO:0000256" key="1">
    <source>
        <dbReference type="ARBA" id="ARBA00001933"/>
    </source>
</evidence>
<keyword evidence="10" id="KW-1185">Reference proteome</keyword>
<dbReference type="EC" id="2.6.1.-" evidence="7"/>
<dbReference type="FunFam" id="3.40.640.10:FF:000033">
    <property type="entry name" value="Aspartate aminotransferase"/>
    <property type="match status" value="1"/>
</dbReference>
<evidence type="ECO:0000256" key="7">
    <source>
        <dbReference type="RuleBase" id="RU000481"/>
    </source>
</evidence>
<sequence length="401" mass="42654">MTDFDFAGRVGRVEPSATLAISNLANELEADGIDVVDLSVGEPDFDTPENIKDAAEASLEAGNTGYTSSNGIPELREAIADKLRADGIDCEAGNVVVTPGGKQALYEIFHTLIDQGDEAVLLDPAWVSYEAQAKMAGADLSRVDLSPYGFQLEPALDDLAETVSDDTELLVVNSPSNPTGAVYSDAALEGVRDLAVEHDITVISDEIYDEITYGVDQTSLGSIEGMGDRTLTVNGFSKAYAMTGWRLGYFCAPEAFVSQAGKIQSHSVSCAVNFVQHGGVEALRNTDEAVGEMRAAFRERRDMLAELLADHGVDVSVGDGAFYMMLPIDEDCEALAASDWGSGDEPRPVDQAWCEGAIQEAHVATVPGSAFGTPGYARISYAASQERLQEGVERLAEGGYI</sequence>
<dbReference type="PROSITE" id="PS00105">
    <property type="entry name" value="AA_TRANSFER_CLASS_1"/>
    <property type="match status" value="1"/>
</dbReference>
<protein>
    <recommendedName>
        <fullName evidence="7">Aminotransferase</fullName>
        <ecNumber evidence="7">2.6.1.-</ecNumber>
    </recommendedName>
</protein>
<evidence type="ECO:0000256" key="2">
    <source>
        <dbReference type="ARBA" id="ARBA00007441"/>
    </source>
</evidence>
<dbReference type="InterPro" id="IPR004839">
    <property type="entry name" value="Aminotransferase_I/II_large"/>
</dbReference>
<dbReference type="Proteomes" id="UP000252189">
    <property type="component" value="Unassembled WGS sequence"/>
</dbReference>